<evidence type="ECO:0000259" key="5">
    <source>
        <dbReference type="PROSITE" id="PS51485"/>
    </source>
</evidence>
<dbReference type="HOGENOM" id="CLU_058719_4_1_1"/>
<protein>
    <recommendedName>
        <fullName evidence="5">Phytocyanin domain-containing protein</fullName>
    </recommendedName>
</protein>
<dbReference type="PROSITE" id="PS51485">
    <property type="entry name" value="PHYTOCYANIN"/>
    <property type="match status" value="1"/>
</dbReference>
<proteinExistence type="predicted"/>
<feature type="domain" description="Phytocyanin" evidence="5">
    <location>
        <begin position="28"/>
        <end position="128"/>
    </location>
</feature>
<dbReference type="InterPro" id="IPR028871">
    <property type="entry name" value="BlueCu_1_BS"/>
</dbReference>
<evidence type="ECO:0000256" key="4">
    <source>
        <dbReference type="SAM" id="SignalP"/>
    </source>
</evidence>
<reference evidence="6" key="2">
    <citation type="submission" date="2015-03" db="UniProtKB">
        <authorList>
            <consortium name="EnsemblPlants"/>
        </authorList>
    </citation>
    <scope>IDENTIFICATION</scope>
</reference>
<dbReference type="Pfam" id="PF02298">
    <property type="entry name" value="Cu_bind_like"/>
    <property type="match status" value="1"/>
</dbReference>
<keyword evidence="3" id="KW-0325">Glycoprotein</keyword>
<evidence type="ECO:0000256" key="1">
    <source>
        <dbReference type="ARBA" id="ARBA00022723"/>
    </source>
</evidence>
<keyword evidence="7" id="KW-1185">Reference proteome</keyword>
<dbReference type="Proteomes" id="UP000026960">
    <property type="component" value="Chromosome 4"/>
</dbReference>
<dbReference type="SUPFAM" id="SSF49503">
    <property type="entry name" value="Cupredoxins"/>
    <property type="match status" value="1"/>
</dbReference>
<dbReference type="InterPro" id="IPR008972">
    <property type="entry name" value="Cupredoxin"/>
</dbReference>
<dbReference type="PANTHER" id="PTHR33021:SF520">
    <property type="entry name" value="OS11G0428800 PROTEIN"/>
    <property type="match status" value="1"/>
</dbReference>
<keyword evidence="1" id="KW-0479">Metal-binding</keyword>
<dbReference type="FunFam" id="2.60.40.420:FF:000003">
    <property type="entry name" value="Blue copper"/>
    <property type="match status" value="1"/>
</dbReference>
<reference evidence="6" key="1">
    <citation type="journal article" date="2009" name="Rice">
        <title>De Novo Next Generation Sequencing of Plant Genomes.</title>
        <authorList>
            <person name="Rounsley S."/>
            <person name="Marri P.R."/>
            <person name="Yu Y."/>
            <person name="He R."/>
            <person name="Sisneros N."/>
            <person name="Goicoechea J.L."/>
            <person name="Lee S.J."/>
            <person name="Angelova A."/>
            <person name="Kudrna D."/>
            <person name="Luo M."/>
            <person name="Affourtit J."/>
            <person name="Desany B."/>
            <person name="Knight J."/>
            <person name="Niazi F."/>
            <person name="Egholm M."/>
            <person name="Wing R.A."/>
        </authorList>
    </citation>
    <scope>NUCLEOTIDE SEQUENCE [LARGE SCALE GENOMIC DNA]</scope>
    <source>
        <strain evidence="6">cv. IRGC 105608</strain>
    </source>
</reference>
<dbReference type="EnsemblPlants" id="OBART04G07580.1">
    <property type="protein sequence ID" value="OBART04G07580.1"/>
    <property type="gene ID" value="OBART04G07580"/>
</dbReference>
<feature type="signal peptide" evidence="4">
    <location>
        <begin position="1"/>
        <end position="26"/>
    </location>
</feature>
<dbReference type="GO" id="GO:0005886">
    <property type="term" value="C:plasma membrane"/>
    <property type="evidence" value="ECO:0007669"/>
    <property type="project" value="TreeGrafter"/>
</dbReference>
<dbReference type="eggNOG" id="ENOG502S2U9">
    <property type="taxonomic scope" value="Eukaryota"/>
</dbReference>
<dbReference type="STRING" id="65489.A0A0D3FU74"/>
<keyword evidence="4" id="KW-0732">Signal</keyword>
<dbReference type="Gramene" id="OBART04G07580.1">
    <property type="protein sequence ID" value="OBART04G07580.1"/>
    <property type="gene ID" value="OBART04G07580"/>
</dbReference>
<evidence type="ECO:0000313" key="7">
    <source>
        <dbReference type="Proteomes" id="UP000026960"/>
    </source>
</evidence>
<feature type="chain" id="PRO_5002262160" description="Phytocyanin domain-containing protein" evidence="4">
    <location>
        <begin position="27"/>
        <end position="135"/>
    </location>
</feature>
<evidence type="ECO:0000256" key="2">
    <source>
        <dbReference type="ARBA" id="ARBA00023008"/>
    </source>
</evidence>
<dbReference type="PANTHER" id="PTHR33021">
    <property type="entry name" value="BLUE COPPER PROTEIN"/>
    <property type="match status" value="1"/>
</dbReference>
<dbReference type="GO" id="GO:0046872">
    <property type="term" value="F:metal ion binding"/>
    <property type="evidence" value="ECO:0007669"/>
    <property type="project" value="UniProtKB-KW"/>
</dbReference>
<dbReference type="PROSITE" id="PS00196">
    <property type="entry name" value="COPPER_BLUE"/>
    <property type="match status" value="1"/>
</dbReference>
<dbReference type="GO" id="GO:0009055">
    <property type="term" value="F:electron transfer activity"/>
    <property type="evidence" value="ECO:0007669"/>
    <property type="project" value="InterPro"/>
</dbReference>
<dbReference type="InterPro" id="IPR003245">
    <property type="entry name" value="Phytocyanin_dom"/>
</dbReference>
<evidence type="ECO:0000313" key="6">
    <source>
        <dbReference type="EnsemblPlants" id="OBART04G07580.1"/>
    </source>
</evidence>
<name>A0A0D3FU74_9ORYZ</name>
<dbReference type="CDD" id="cd04216">
    <property type="entry name" value="Phytocyanin"/>
    <property type="match status" value="1"/>
</dbReference>
<keyword evidence="2" id="KW-0186">Copper</keyword>
<dbReference type="PaxDb" id="65489-OBART04G07580.1"/>
<dbReference type="InterPro" id="IPR039391">
    <property type="entry name" value="Phytocyanin-like"/>
</dbReference>
<sequence length="135" mass="13707">MGRSLCASSFVAVGLVVLVCSAAAAAAETYVVGDSKGWGFSVAYDSWASGKAFAAGDTLVFNYQAGVHNVVAASAAEYRSCRVRNAADAAATAAGSAEVELKEGVNYFICGVPGHCAAGMKLRVVADEFPSADTK</sequence>
<dbReference type="AlphaFoldDB" id="A0A0D3FU74"/>
<organism evidence="6">
    <name type="scientific">Oryza barthii</name>
    <dbReference type="NCBI Taxonomy" id="65489"/>
    <lineage>
        <taxon>Eukaryota</taxon>
        <taxon>Viridiplantae</taxon>
        <taxon>Streptophyta</taxon>
        <taxon>Embryophyta</taxon>
        <taxon>Tracheophyta</taxon>
        <taxon>Spermatophyta</taxon>
        <taxon>Magnoliopsida</taxon>
        <taxon>Liliopsida</taxon>
        <taxon>Poales</taxon>
        <taxon>Poaceae</taxon>
        <taxon>BOP clade</taxon>
        <taxon>Oryzoideae</taxon>
        <taxon>Oryzeae</taxon>
        <taxon>Oryzinae</taxon>
        <taxon>Oryza</taxon>
    </lineage>
</organism>
<dbReference type="Gene3D" id="2.60.40.420">
    <property type="entry name" value="Cupredoxins - blue copper proteins"/>
    <property type="match status" value="1"/>
</dbReference>
<evidence type="ECO:0000256" key="3">
    <source>
        <dbReference type="ARBA" id="ARBA00023180"/>
    </source>
</evidence>
<accession>A0A0D3FU74</accession>